<proteinExistence type="predicted"/>
<gene>
    <name evidence="1" type="ORF">LCGC14_2830950</name>
</gene>
<dbReference type="AlphaFoldDB" id="A0A0F8Z0U0"/>
<organism evidence="1">
    <name type="scientific">marine sediment metagenome</name>
    <dbReference type="NCBI Taxonomy" id="412755"/>
    <lineage>
        <taxon>unclassified sequences</taxon>
        <taxon>metagenomes</taxon>
        <taxon>ecological metagenomes</taxon>
    </lineage>
</organism>
<reference evidence="1" key="1">
    <citation type="journal article" date="2015" name="Nature">
        <title>Complex archaea that bridge the gap between prokaryotes and eukaryotes.</title>
        <authorList>
            <person name="Spang A."/>
            <person name="Saw J.H."/>
            <person name="Jorgensen S.L."/>
            <person name="Zaremba-Niedzwiedzka K."/>
            <person name="Martijn J."/>
            <person name="Lind A.E."/>
            <person name="van Eijk R."/>
            <person name="Schleper C."/>
            <person name="Guy L."/>
            <person name="Ettema T.J."/>
        </authorList>
    </citation>
    <scope>NUCLEOTIDE SEQUENCE</scope>
</reference>
<sequence>MDIEQFMDQLLKNKSEELEEFKSYVKEYKIKEKSNYNEWVSVYLGWAQQHKEHTENIRKIPKILLN</sequence>
<dbReference type="EMBL" id="LAZR01053912">
    <property type="protein sequence ID" value="KKK79695.1"/>
    <property type="molecule type" value="Genomic_DNA"/>
</dbReference>
<name>A0A0F8Z0U0_9ZZZZ</name>
<accession>A0A0F8Z0U0</accession>
<comment type="caution">
    <text evidence="1">The sequence shown here is derived from an EMBL/GenBank/DDBJ whole genome shotgun (WGS) entry which is preliminary data.</text>
</comment>
<evidence type="ECO:0000313" key="1">
    <source>
        <dbReference type="EMBL" id="KKK79695.1"/>
    </source>
</evidence>
<feature type="non-terminal residue" evidence="1">
    <location>
        <position position="66"/>
    </location>
</feature>
<protein>
    <submittedName>
        <fullName evidence="1">Uncharacterized protein</fullName>
    </submittedName>
</protein>